<dbReference type="GO" id="GO:0005384">
    <property type="term" value="F:manganese ion transmembrane transporter activity"/>
    <property type="evidence" value="ECO:0007669"/>
    <property type="project" value="InterPro"/>
</dbReference>
<accession>A0A0G1KCH8</accession>
<sequence length="167" mass="17691">MSRKAMRVSYFRNFIFGVEDGLVSTVGLLSGIAIADVPSGTILLTGIVLVFVEAFSMAAGSFLSEYSAEGYAEKVEEPTKRDFVAGTVMFFSYFISGFIPLSPYMIMSTNDALGLSVVLSVATLFILGVVGAKMSGTGIMRNGFRMAFVGGIAITVGMIAGKFISNL</sequence>
<reference evidence="6 7" key="1">
    <citation type="journal article" date="2015" name="Nature">
        <title>rRNA introns, odd ribosomes, and small enigmatic genomes across a large radiation of phyla.</title>
        <authorList>
            <person name="Brown C.T."/>
            <person name="Hug L.A."/>
            <person name="Thomas B.C."/>
            <person name="Sharon I."/>
            <person name="Castelle C.J."/>
            <person name="Singh A."/>
            <person name="Wilkins M.J."/>
            <person name="Williams K.H."/>
            <person name="Banfield J.F."/>
        </authorList>
    </citation>
    <scope>NUCLEOTIDE SEQUENCE [LARGE SCALE GENOMIC DNA]</scope>
</reference>
<keyword evidence="4 5" id="KW-0472">Membrane</keyword>
<evidence type="ECO:0000256" key="2">
    <source>
        <dbReference type="ARBA" id="ARBA00022692"/>
    </source>
</evidence>
<protein>
    <recommendedName>
        <fullName evidence="8">VIT family protein</fullName>
    </recommendedName>
</protein>
<evidence type="ECO:0000256" key="5">
    <source>
        <dbReference type="SAM" id="Phobius"/>
    </source>
</evidence>
<proteinExistence type="predicted"/>
<evidence type="ECO:0000256" key="1">
    <source>
        <dbReference type="ARBA" id="ARBA00004127"/>
    </source>
</evidence>
<feature type="transmembrane region" description="Helical" evidence="5">
    <location>
        <begin position="112"/>
        <end position="132"/>
    </location>
</feature>
<evidence type="ECO:0000313" key="6">
    <source>
        <dbReference type="EMBL" id="KKT81303.1"/>
    </source>
</evidence>
<dbReference type="AlphaFoldDB" id="A0A0G1KCH8"/>
<feature type="transmembrane region" description="Helical" evidence="5">
    <location>
        <begin position="41"/>
        <end position="63"/>
    </location>
</feature>
<feature type="transmembrane region" description="Helical" evidence="5">
    <location>
        <begin position="144"/>
        <end position="164"/>
    </location>
</feature>
<dbReference type="PANTHER" id="PTHR31851">
    <property type="entry name" value="FE(2+)/MN(2+) TRANSPORTER PCL1"/>
    <property type="match status" value="1"/>
</dbReference>
<dbReference type="EMBL" id="LCJR01000022">
    <property type="protein sequence ID" value="KKT81303.1"/>
    <property type="molecule type" value="Genomic_DNA"/>
</dbReference>
<name>A0A0G1KCH8_9BACT</name>
<keyword evidence="2 5" id="KW-0812">Transmembrane</keyword>
<dbReference type="Pfam" id="PF01988">
    <property type="entry name" value="VIT1"/>
    <property type="match status" value="2"/>
</dbReference>
<organism evidence="6 7">
    <name type="scientific">Candidatus Yanofskybacteria bacterium GW2011_GWA2_44_9</name>
    <dbReference type="NCBI Taxonomy" id="1619025"/>
    <lineage>
        <taxon>Bacteria</taxon>
        <taxon>Candidatus Yanofskyibacteriota</taxon>
    </lineage>
</organism>
<gene>
    <name evidence="6" type="ORF">UW79_C0022G0018</name>
</gene>
<dbReference type="GO" id="GO:0012505">
    <property type="term" value="C:endomembrane system"/>
    <property type="evidence" value="ECO:0007669"/>
    <property type="project" value="UniProtKB-SubCell"/>
</dbReference>
<evidence type="ECO:0008006" key="8">
    <source>
        <dbReference type="Google" id="ProtNLM"/>
    </source>
</evidence>
<evidence type="ECO:0000256" key="3">
    <source>
        <dbReference type="ARBA" id="ARBA00022989"/>
    </source>
</evidence>
<keyword evidence="3 5" id="KW-1133">Transmembrane helix</keyword>
<comment type="subcellular location">
    <subcellularLocation>
        <location evidence="1">Endomembrane system</location>
        <topology evidence="1">Multi-pass membrane protein</topology>
    </subcellularLocation>
</comment>
<evidence type="ECO:0000256" key="4">
    <source>
        <dbReference type="ARBA" id="ARBA00023136"/>
    </source>
</evidence>
<evidence type="ECO:0000313" key="7">
    <source>
        <dbReference type="Proteomes" id="UP000034032"/>
    </source>
</evidence>
<feature type="transmembrane region" description="Helical" evidence="5">
    <location>
        <begin position="12"/>
        <end position="35"/>
    </location>
</feature>
<dbReference type="Proteomes" id="UP000034032">
    <property type="component" value="Unassembled WGS sequence"/>
</dbReference>
<dbReference type="InterPro" id="IPR008217">
    <property type="entry name" value="Ccc1_fam"/>
</dbReference>
<comment type="caution">
    <text evidence="6">The sequence shown here is derived from an EMBL/GenBank/DDBJ whole genome shotgun (WGS) entry which is preliminary data.</text>
</comment>
<feature type="transmembrane region" description="Helical" evidence="5">
    <location>
        <begin position="83"/>
        <end position="106"/>
    </location>
</feature>
<dbReference type="GO" id="GO:0030026">
    <property type="term" value="P:intracellular manganese ion homeostasis"/>
    <property type="evidence" value="ECO:0007669"/>
    <property type="project" value="InterPro"/>
</dbReference>